<feature type="domain" description="ArnT-like N-terminal" evidence="12">
    <location>
        <begin position="664"/>
        <end position="833"/>
    </location>
</feature>
<evidence type="ECO:0000256" key="5">
    <source>
        <dbReference type="ARBA" id="ARBA00022679"/>
    </source>
</evidence>
<feature type="transmembrane region" description="Helical" evidence="11">
    <location>
        <begin position="957"/>
        <end position="976"/>
    </location>
</feature>
<comment type="similarity">
    <text evidence="3">Belongs to the glycosyltransferase 39 family.</text>
</comment>
<dbReference type="InterPro" id="IPR032421">
    <property type="entry name" value="PMT_4TMC"/>
</dbReference>
<comment type="subcellular location">
    <subcellularLocation>
        <location evidence="1">Endomembrane system</location>
        <topology evidence="1">Multi-pass membrane protein</topology>
    </subcellularLocation>
</comment>
<feature type="transmembrane region" description="Helical" evidence="11">
    <location>
        <begin position="988"/>
        <end position="1008"/>
    </location>
</feature>
<dbReference type="GO" id="GO:0016020">
    <property type="term" value="C:membrane"/>
    <property type="evidence" value="ECO:0007669"/>
    <property type="project" value="InterPro"/>
</dbReference>
<feature type="transmembrane region" description="Helical" evidence="11">
    <location>
        <begin position="339"/>
        <end position="355"/>
    </location>
</feature>
<evidence type="ECO:0000256" key="6">
    <source>
        <dbReference type="ARBA" id="ARBA00022692"/>
    </source>
</evidence>
<evidence type="ECO:0000256" key="10">
    <source>
        <dbReference type="ARBA" id="ARBA00093644"/>
    </source>
</evidence>
<feature type="transmembrane region" description="Helical" evidence="11">
    <location>
        <begin position="772"/>
        <end position="790"/>
    </location>
</feature>
<feature type="transmembrane region" description="Helical" evidence="11">
    <location>
        <begin position="667"/>
        <end position="688"/>
    </location>
</feature>
<evidence type="ECO:0000259" key="12">
    <source>
        <dbReference type="Pfam" id="PF02366"/>
    </source>
</evidence>
<organism evidence="14 15">
    <name type="scientific">Anaerofilum hominis</name>
    <dbReference type="NCBI Taxonomy" id="2763016"/>
    <lineage>
        <taxon>Bacteria</taxon>
        <taxon>Bacillati</taxon>
        <taxon>Bacillota</taxon>
        <taxon>Clostridia</taxon>
        <taxon>Eubacteriales</taxon>
        <taxon>Oscillospiraceae</taxon>
        <taxon>Anaerofilum</taxon>
    </lineage>
</organism>
<keyword evidence="4" id="KW-0328">Glycosyltransferase</keyword>
<evidence type="ECO:0000259" key="13">
    <source>
        <dbReference type="Pfam" id="PF16192"/>
    </source>
</evidence>
<protein>
    <recommendedName>
        <fullName evidence="9">Polyprenol-phosphate-mannose--protein mannosyltransferase</fullName>
    </recommendedName>
    <alternativeName>
        <fullName evidence="10">Protein O-mannosyltransferase</fullName>
    </alternativeName>
</protein>
<dbReference type="Proteomes" id="UP000659630">
    <property type="component" value="Unassembled WGS sequence"/>
</dbReference>
<dbReference type="RefSeq" id="WP_186888081.1">
    <property type="nucleotide sequence ID" value="NZ_JACONZ010000003.1"/>
</dbReference>
<feature type="transmembrane region" description="Helical" evidence="11">
    <location>
        <begin position="12"/>
        <end position="40"/>
    </location>
</feature>
<evidence type="ECO:0000313" key="15">
    <source>
        <dbReference type="Proteomes" id="UP000659630"/>
    </source>
</evidence>
<reference evidence="14" key="1">
    <citation type="submission" date="2020-08" db="EMBL/GenBank/DDBJ databases">
        <title>Genome public.</title>
        <authorList>
            <person name="Liu C."/>
            <person name="Sun Q."/>
        </authorList>
    </citation>
    <scope>NUCLEOTIDE SEQUENCE</scope>
    <source>
        <strain evidence="14">BX8</strain>
    </source>
</reference>
<dbReference type="InterPro" id="IPR027005">
    <property type="entry name" value="PMT-like"/>
</dbReference>
<evidence type="ECO:0000256" key="2">
    <source>
        <dbReference type="ARBA" id="ARBA00004922"/>
    </source>
</evidence>
<evidence type="ECO:0000256" key="4">
    <source>
        <dbReference type="ARBA" id="ARBA00022676"/>
    </source>
</evidence>
<evidence type="ECO:0000256" key="1">
    <source>
        <dbReference type="ARBA" id="ARBA00004127"/>
    </source>
</evidence>
<evidence type="ECO:0000256" key="11">
    <source>
        <dbReference type="SAM" id="Phobius"/>
    </source>
</evidence>
<keyword evidence="15" id="KW-1185">Reference proteome</keyword>
<keyword evidence="8 11" id="KW-0472">Membrane</keyword>
<feature type="transmembrane region" description="Helical" evidence="11">
    <location>
        <begin position="933"/>
        <end position="951"/>
    </location>
</feature>
<evidence type="ECO:0000256" key="8">
    <source>
        <dbReference type="ARBA" id="ARBA00023136"/>
    </source>
</evidence>
<feature type="transmembrane region" description="Helical" evidence="11">
    <location>
        <begin position="287"/>
        <end position="307"/>
    </location>
</feature>
<feature type="transmembrane region" description="Helical" evidence="11">
    <location>
        <begin position="188"/>
        <end position="205"/>
    </location>
</feature>
<feature type="transmembrane region" description="Helical" evidence="11">
    <location>
        <begin position="154"/>
        <end position="182"/>
    </location>
</feature>
<feature type="transmembrane region" description="Helical" evidence="11">
    <location>
        <begin position="314"/>
        <end position="333"/>
    </location>
</feature>
<keyword evidence="5" id="KW-0808">Transferase</keyword>
<feature type="transmembrane region" description="Helical" evidence="11">
    <location>
        <begin position="362"/>
        <end position="382"/>
    </location>
</feature>
<sequence>MEDKQALGKKSALPGGLLALLLGALAIRVLLVVTTDGYLYDTNTFSAWARLLNERGLAGFYTGGFFADYPPGYMFVLWAAGRVIQALGFTDLSASALLVLCLAPVLCDLGLAALLYRAALPRAGRRGALLAAACAAFNPAFIFDCAVWKQVDAVLALLLLACFLLLSKRCCLLSAFLYGLALLVKPQALLYGPVFALGFLLPVFFEKGRARRNAFLRTLAGALISVGTVIVLSAPFTGSQAPVVWLLEKYFTTASSYPYASINAFNFIAALGGNWKPMTDRFLFLSWQGWGLLGILLVTAALVLLAVRSYKNGCFNLPLLAAFYGCGIFTFAHQMHERYIFPAVVFLLAAWALCGDRRLPRVAALFSFTLLVNMAVVYYNVGADQFLESGFSTFLVRATGLASTAGFCWLAWVCFRLLGQGEAPKTAAGPAAAAKKSVYRAQTRDAKRPAAALHLSAPGPDPVPRWQRRDTLAILLLTLFTACLSLPYLGTVNVPERAYVPSGSGAVQVELQGPGPVASVWVYPGILLPGAASGLVTVTGEDGAVLCEFPLSGGSCFSWQVQNAAFAAGRLTVTVTGVPVNEIVFADAAGSAIPAVSVSAGGEALFDEQGTLPDRPSQLNGMYFDEIYHGRTGYETLHGLPIYETTHPPLGKDFIALGIALFGMNPVGWRIMGVLFGIAMVPVFYLLARRLLKKFWPVLCVTGLFALDFMRYTQSRIATIDVFVVLFVLLGAYFMLWFCQTYVAHGSKGALLPAALGGVAFGLGCASKWTGVYAGLGLAAVYFLALYGRWRCIQSAPGSETDKETLFRRDFCFAIRTGLIFYVAVPLAIYAASYLPLLFEKSGGFTFASILQSQQVMFSYHSQLTSTHPFESRWYSWPLMLRPVWYYMGSRLPAGTVASIAAFGNPVVWWGGLAALLWLLWRLVSGRCKKKPAVLFLLILFAAQYLPWVFISRATFIYHYFAAMPFALLALGLFLSRLLETRPRAGRAACIGAVALAAGLFIFFFPVLSGLPVSSSYAALLKWLPGWGFYIL</sequence>
<accession>A0A923IF93</accession>
<feature type="transmembrane region" description="Helical" evidence="11">
    <location>
        <begin position="718"/>
        <end position="738"/>
    </location>
</feature>
<feature type="transmembrane region" description="Helical" evidence="11">
    <location>
        <begin position="92"/>
        <end position="116"/>
    </location>
</feature>
<feature type="transmembrane region" description="Helical" evidence="11">
    <location>
        <begin position="897"/>
        <end position="921"/>
    </location>
</feature>
<proteinExistence type="inferred from homology"/>
<dbReference type="InterPro" id="IPR003342">
    <property type="entry name" value="ArnT-like_N"/>
</dbReference>
<feature type="transmembrane region" description="Helical" evidence="11">
    <location>
        <begin position="811"/>
        <end position="832"/>
    </location>
</feature>
<feature type="transmembrane region" description="Helical" evidence="11">
    <location>
        <begin position="472"/>
        <end position="490"/>
    </location>
</feature>
<evidence type="ECO:0000256" key="9">
    <source>
        <dbReference type="ARBA" id="ARBA00093617"/>
    </source>
</evidence>
<comment type="pathway">
    <text evidence="2">Protein modification; protein glycosylation.</text>
</comment>
<feature type="transmembrane region" description="Helical" evidence="11">
    <location>
        <begin position="394"/>
        <end position="415"/>
    </location>
</feature>
<dbReference type="GO" id="GO:0006493">
    <property type="term" value="P:protein O-linked glycosylation"/>
    <property type="evidence" value="ECO:0007669"/>
    <property type="project" value="InterPro"/>
</dbReference>
<keyword evidence="6 11" id="KW-0812">Transmembrane</keyword>
<gene>
    <name evidence="14" type="ORF">H8S23_09375</name>
</gene>
<evidence type="ECO:0000313" key="14">
    <source>
        <dbReference type="EMBL" id="MBC5581717.1"/>
    </source>
</evidence>
<dbReference type="EMBL" id="JACONZ010000003">
    <property type="protein sequence ID" value="MBC5581717.1"/>
    <property type="molecule type" value="Genomic_DNA"/>
</dbReference>
<dbReference type="AlphaFoldDB" id="A0A923IF93"/>
<dbReference type="Pfam" id="PF02366">
    <property type="entry name" value="PMT"/>
    <property type="match status" value="1"/>
</dbReference>
<feature type="transmembrane region" description="Helical" evidence="11">
    <location>
        <begin position="128"/>
        <end position="147"/>
    </location>
</feature>
<feature type="domain" description="Protein O-mannosyl-transferase C-terminal four TM" evidence="13">
    <location>
        <begin position="847"/>
        <end position="1027"/>
    </location>
</feature>
<feature type="transmembrane region" description="Helical" evidence="11">
    <location>
        <begin position="214"/>
        <end position="236"/>
    </location>
</feature>
<keyword evidence="7 11" id="KW-1133">Transmembrane helix</keyword>
<dbReference type="PANTHER" id="PTHR10050">
    <property type="entry name" value="DOLICHYL-PHOSPHATE-MANNOSE--PROTEIN MANNOSYLTRANSFERASE"/>
    <property type="match status" value="1"/>
</dbReference>
<evidence type="ECO:0000256" key="3">
    <source>
        <dbReference type="ARBA" id="ARBA00007222"/>
    </source>
</evidence>
<evidence type="ECO:0000256" key="7">
    <source>
        <dbReference type="ARBA" id="ARBA00022989"/>
    </source>
</evidence>
<feature type="transmembrane region" description="Helical" evidence="11">
    <location>
        <begin position="60"/>
        <end position="80"/>
    </location>
</feature>
<name>A0A923IF93_9FIRM</name>
<dbReference type="Pfam" id="PF16192">
    <property type="entry name" value="PMT_4TMC"/>
    <property type="match status" value="1"/>
</dbReference>
<dbReference type="GO" id="GO:0012505">
    <property type="term" value="C:endomembrane system"/>
    <property type="evidence" value="ECO:0007669"/>
    <property type="project" value="UniProtKB-SubCell"/>
</dbReference>
<comment type="caution">
    <text evidence="14">The sequence shown here is derived from an EMBL/GenBank/DDBJ whole genome shotgun (WGS) entry which is preliminary data.</text>
</comment>
<dbReference type="GO" id="GO:0000030">
    <property type="term" value="F:mannosyltransferase activity"/>
    <property type="evidence" value="ECO:0007669"/>
    <property type="project" value="InterPro"/>
</dbReference>